<dbReference type="Gene3D" id="3.40.630.30">
    <property type="match status" value="1"/>
</dbReference>
<organism evidence="4 5">
    <name type="scientific">Streptomyces longisporus</name>
    <dbReference type="NCBI Taxonomy" id="1948"/>
    <lineage>
        <taxon>Bacteria</taxon>
        <taxon>Bacillati</taxon>
        <taxon>Actinomycetota</taxon>
        <taxon>Actinomycetes</taxon>
        <taxon>Kitasatosporales</taxon>
        <taxon>Streptomycetaceae</taxon>
        <taxon>Streptomyces</taxon>
    </lineage>
</organism>
<dbReference type="InterPro" id="IPR016181">
    <property type="entry name" value="Acyl_CoA_acyltransferase"/>
</dbReference>
<sequence length="179" mass="19017">MLIMRTTDPSELVRPRTDGDLAACVEVLAAVHRHSGYPVNWPRHPADWLTTRSQLAAWVAECDGCVVGHLSLSRAAEGDTAPAVWAARAGVGVDVTAVVGRLFVSPAARGHGLGAALVARAVEEARTLGLHPVLDVVGSDTAATALYERLGWELLDVVEQRWAPEQVVSLRCYAAPGQP</sequence>
<evidence type="ECO:0000313" key="4">
    <source>
        <dbReference type="EMBL" id="GAA2479907.1"/>
    </source>
</evidence>
<protein>
    <submittedName>
        <fullName evidence="4">GNAT family N-acetyltransferase</fullName>
    </submittedName>
</protein>
<accession>A0ABP5YEK4</accession>
<name>A0ABP5YEK4_STRLO</name>
<dbReference type="SUPFAM" id="SSF55729">
    <property type="entry name" value="Acyl-CoA N-acyltransferases (Nat)"/>
    <property type="match status" value="1"/>
</dbReference>
<keyword evidence="2" id="KW-0012">Acyltransferase</keyword>
<dbReference type="PANTHER" id="PTHR43877:SF2">
    <property type="entry name" value="AMINOALKYLPHOSPHONATE N-ACETYLTRANSFERASE-RELATED"/>
    <property type="match status" value="1"/>
</dbReference>
<dbReference type="Pfam" id="PF00583">
    <property type="entry name" value="Acetyltransf_1"/>
    <property type="match status" value="1"/>
</dbReference>
<reference evidence="5" key="1">
    <citation type="journal article" date="2019" name="Int. J. Syst. Evol. Microbiol.">
        <title>The Global Catalogue of Microorganisms (GCM) 10K type strain sequencing project: providing services to taxonomists for standard genome sequencing and annotation.</title>
        <authorList>
            <consortium name="The Broad Institute Genomics Platform"/>
            <consortium name="The Broad Institute Genome Sequencing Center for Infectious Disease"/>
            <person name="Wu L."/>
            <person name="Ma J."/>
        </authorList>
    </citation>
    <scope>NUCLEOTIDE SEQUENCE [LARGE SCALE GENOMIC DNA]</scope>
    <source>
        <strain evidence="5">JCM 4395</strain>
    </source>
</reference>
<dbReference type="PROSITE" id="PS51186">
    <property type="entry name" value="GNAT"/>
    <property type="match status" value="1"/>
</dbReference>
<dbReference type="InterPro" id="IPR000182">
    <property type="entry name" value="GNAT_dom"/>
</dbReference>
<evidence type="ECO:0000259" key="3">
    <source>
        <dbReference type="PROSITE" id="PS51186"/>
    </source>
</evidence>
<dbReference type="EMBL" id="BAAASG010000004">
    <property type="protein sequence ID" value="GAA2479907.1"/>
    <property type="molecule type" value="Genomic_DNA"/>
</dbReference>
<proteinExistence type="predicted"/>
<evidence type="ECO:0000256" key="1">
    <source>
        <dbReference type="ARBA" id="ARBA00022679"/>
    </source>
</evidence>
<keyword evidence="5" id="KW-1185">Reference proteome</keyword>
<evidence type="ECO:0000313" key="5">
    <source>
        <dbReference type="Proteomes" id="UP001501777"/>
    </source>
</evidence>
<feature type="domain" description="N-acetyltransferase" evidence="3">
    <location>
        <begin position="11"/>
        <end position="175"/>
    </location>
</feature>
<keyword evidence="1" id="KW-0808">Transferase</keyword>
<dbReference type="PANTHER" id="PTHR43877">
    <property type="entry name" value="AMINOALKYLPHOSPHONATE N-ACETYLTRANSFERASE-RELATED-RELATED"/>
    <property type="match status" value="1"/>
</dbReference>
<comment type="caution">
    <text evidence="4">The sequence shown here is derived from an EMBL/GenBank/DDBJ whole genome shotgun (WGS) entry which is preliminary data.</text>
</comment>
<dbReference type="CDD" id="cd04301">
    <property type="entry name" value="NAT_SF"/>
    <property type="match status" value="1"/>
</dbReference>
<gene>
    <name evidence="4" type="ORF">GCM10010276_15690</name>
</gene>
<evidence type="ECO:0000256" key="2">
    <source>
        <dbReference type="ARBA" id="ARBA00023315"/>
    </source>
</evidence>
<dbReference type="Proteomes" id="UP001501777">
    <property type="component" value="Unassembled WGS sequence"/>
</dbReference>
<dbReference type="InterPro" id="IPR050832">
    <property type="entry name" value="Bact_Acetyltransf"/>
</dbReference>